<dbReference type="AlphaFoldDB" id="A0A507APH2"/>
<name>A0A507APH2_9PEZI</name>
<proteinExistence type="inferred from homology"/>
<dbReference type="EMBL" id="SKBQ01000009">
    <property type="protein sequence ID" value="TPX06728.1"/>
    <property type="molecule type" value="Genomic_DNA"/>
</dbReference>
<dbReference type="InterPro" id="IPR029069">
    <property type="entry name" value="HotDog_dom_sf"/>
</dbReference>
<keyword evidence="2" id="KW-0812">Transmembrane</keyword>
<keyword evidence="2" id="KW-1133">Transmembrane helix</keyword>
<dbReference type="FunCoup" id="A0A507APH2">
    <property type="interactions" value="29"/>
</dbReference>
<dbReference type="PANTHER" id="PTHR12475:SF4">
    <property type="entry name" value="PROTEIN THEM6"/>
    <property type="match status" value="1"/>
</dbReference>
<dbReference type="SUPFAM" id="SSF54637">
    <property type="entry name" value="Thioesterase/thiol ester dehydrase-isomerase"/>
    <property type="match status" value="1"/>
</dbReference>
<reference evidence="3 4" key="1">
    <citation type="submission" date="2019-06" db="EMBL/GenBank/DDBJ databases">
        <title>Draft genome sequence of the filamentous fungus Phialemoniopsis curvata isolated from diesel fuel.</title>
        <authorList>
            <person name="Varaljay V.A."/>
            <person name="Lyon W.J."/>
            <person name="Crouch A.L."/>
            <person name="Drake C.E."/>
            <person name="Hollomon J.M."/>
            <person name="Nadeau L.J."/>
            <person name="Nunn H.S."/>
            <person name="Stevenson B.S."/>
            <person name="Bojanowski C.L."/>
            <person name="Crookes-Goodson W.J."/>
        </authorList>
    </citation>
    <scope>NUCLEOTIDE SEQUENCE [LARGE SCALE GENOMIC DNA]</scope>
    <source>
        <strain evidence="3 4">D216</strain>
    </source>
</reference>
<dbReference type="Pfam" id="PF13279">
    <property type="entry name" value="4HBT_2"/>
    <property type="match status" value="1"/>
</dbReference>
<accession>A0A507APH2</accession>
<organism evidence="3 4">
    <name type="scientific">Thyridium curvatum</name>
    <dbReference type="NCBI Taxonomy" id="1093900"/>
    <lineage>
        <taxon>Eukaryota</taxon>
        <taxon>Fungi</taxon>
        <taxon>Dikarya</taxon>
        <taxon>Ascomycota</taxon>
        <taxon>Pezizomycotina</taxon>
        <taxon>Sordariomycetes</taxon>
        <taxon>Sordariomycetidae</taxon>
        <taxon>Thyridiales</taxon>
        <taxon>Thyridiaceae</taxon>
        <taxon>Thyridium</taxon>
    </lineage>
</organism>
<evidence type="ECO:0000313" key="3">
    <source>
        <dbReference type="EMBL" id="TPX06728.1"/>
    </source>
</evidence>
<evidence type="ECO:0000256" key="2">
    <source>
        <dbReference type="SAM" id="Phobius"/>
    </source>
</evidence>
<dbReference type="InParanoid" id="A0A507APH2"/>
<keyword evidence="4" id="KW-1185">Reference proteome</keyword>
<protein>
    <submittedName>
        <fullName evidence="3">Uncharacterized protein</fullName>
    </submittedName>
</protein>
<dbReference type="RefSeq" id="XP_030988439.1">
    <property type="nucleotide sequence ID" value="XM_031136390.1"/>
</dbReference>
<comment type="similarity">
    <text evidence="1">Belongs to the lcsJ thioesterase family.</text>
</comment>
<dbReference type="PANTHER" id="PTHR12475">
    <property type="match status" value="1"/>
</dbReference>
<feature type="transmembrane region" description="Helical" evidence="2">
    <location>
        <begin position="15"/>
        <end position="33"/>
    </location>
</feature>
<dbReference type="InterPro" id="IPR051490">
    <property type="entry name" value="THEM6_lcsJ_thioesterase"/>
</dbReference>
<sequence length="352" mass="38240">MASAAGRVGGSTSNIGLLMPVVGVVGLASAVLAGRRAMHVDWKDFAVRFLTGPGRTSRILLLIYVLLNTKSLPGAWTIRVFGSMIRHAVQLRKPLPPKALFHYSVTRSYTSPGETDYNLHKSNSTYFSDLDVARSQCVMHLMAPGFDKIRRNKQLRIVRDPAGAVAEGSLGVALGAVACSFKKELPPLAGFEMWTRVLAWDRKWLYTMTHFVAPAGKVRPASWDGGSFWASRGRVATVAAGEAELQGRVVASAVGKYVFKLGRFTVHPTYVLEQSGLLPERPVTGWRGGEADVHAEVELPAGAADLADWDWRRVEAERRKGMELAGHFAAIDDAHALFDGGRDGALGQFFPG</sequence>
<gene>
    <name evidence="3" type="ORF">E0L32_002224</name>
</gene>
<keyword evidence="2" id="KW-0472">Membrane</keyword>
<dbReference type="GeneID" id="41969671"/>
<dbReference type="OrthoDB" id="265761at2759"/>
<evidence type="ECO:0000313" key="4">
    <source>
        <dbReference type="Proteomes" id="UP000319257"/>
    </source>
</evidence>
<comment type="caution">
    <text evidence="3">The sequence shown here is derived from an EMBL/GenBank/DDBJ whole genome shotgun (WGS) entry which is preliminary data.</text>
</comment>
<dbReference type="Proteomes" id="UP000319257">
    <property type="component" value="Unassembled WGS sequence"/>
</dbReference>
<evidence type="ECO:0000256" key="1">
    <source>
        <dbReference type="ARBA" id="ARBA00038476"/>
    </source>
</evidence>